<evidence type="ECO:0008006" key="5">
    <source>
        <dbReference type="Google" id="ProtNLM"/>
    </source>
</evidence>
<evidence type="ECO:0000313" key="3">
    <source>
        <dbReference type="EMBL" id="PGH26627.1"/>
    </source>
</evidence>
<evidence type="ECO:0000313" key="4">
    <source>
        <dbReference type="Proteomes" id="UP000224634"/>
    </source>
</evidence>
<dbReference type="Proteomes" id="UP000224634">
    <property type="component" value="Unassembled WGS sequence"/>
</dbReference>
<comment type="similarity">
    <text evidence="1">Belongs to the peptidase M20A family.</text>
</comment>
<gene>
    <name evidence="3" type="ORF">AJ80_01756</name>
</gene>
<dbReference type="InterPro" id="IPR010158">
    <property type="entry name" value="Amidase_Cbmase"/>
</dbReference>
<dbReference type="CDD" id="cd03884">
    <property type="entry name" value="M20_bAS"/>
    <property type="match status" value="1"/>
</dbReference>
<dbReference type="AlphaFoldDB" id="A0A2B7Z1C1"/>
<keyword evidence="2" id="KW-0378">Hydrolase</keyword>
<sequence length="457" mass="49514">MLTTELSDADVAGLRANKERLQGWIHHSCQWGSGIRWGDGPTDTGMARLSLSEEDKQVRSWFVETTKSLGCNVTIDEMGNIFAVRPGRRKDVPPTVVGSHLDTQPTGGRYDGILGVCAGIEMLKVLEEKGIETEGGVGVVNWTNEEGARFPKSMICSGVWAGQIPVTTAFDLLEVPTVASLPTAASAPESMKSALEKIGYLGTVPCSYTATPIAAHFELHIEQGPHLITAGQHIGVVTSVQAFRWFTISVTGRDTHTGTTAFEHRTDALYASAAMMVRARKVAKKHSCLASVGIVEIKPGSVNTIPGFVSFSLDIRAAEREIVLACEEELRTEFAAIAAEEGKGIGKPCRVDWRLDHDSPAVKFHPDCIECVTESTRALVGADYKSDKPESLYRTIMSGAGHDSVYTSLRAPTSMIFVPCRDGVSHCPEEFSTAEECVNGASVLLQAVVRYDRKRFQ</sequence>
<dbReference type="InterPro" id="IPR036264">
    <property type="entry name" value="Bact_exopeptidase_dim_dom"/>
</dbReference>
<dbReference type="OrthoDB" id="4676at2759"/>
<dbReference type="PIRSF" id="PIRSF001235">
    <property type="entry name" value="Amidase_carbamoylase"/>
    <property type="match status" value="1"/>
</dbReference>
<dbReference type="PANTHER" id="PTHR32494:SF5">
    <property type="entry name" value="ALLANTOATE AMIDOHYDROLASE"/>
    <property type="match status" value="1"/>
</dbReference>
<proteinExistence type="inferred from homology"/>
<dbReference type="EMBL" id="PDNA01000015">
    <property type="protein sequence ID" value="PGH26627.1"/>
    <property type="molecule type" value="Genomic_DNA"/>
</dbReference>
<protein>
    <recommendedName>
        <fullName evidence="5">Peptidase M20 dimerisation domain-containing protein</fullName>
    </recommendedName>
</protein>
<dbReference type="Gene3D" id="3.40.630.10">
    <property type="entry name" value="Zn peptidases"/>
    <property type="match status" value="1"/>
</dbReference>
<dbReference type="STRING" id="1447883.A0A2B7Z1C1"/>
<reference evidence="3 4" key="1">
    <citation type="submission" date="2017-10" db="EMBL/GenBank/DDBJ databases">
        <title>Comparative genomics in systemic dimorphic fungi from Ajellomycetaceae.</title>
        <authorList>
            <person name="Munoz J.F."/>
            <person name="Mcewen J.G."/>
            <person name="Clay O.K."/>
            <person name="Cuomo C.A."/>
        </authorList>
    </citation>
    <scope>NUCLEOTIDE SEQUENCE [LARGE SCALE GENOMIC DNA]</scope>
    <source>
        <strain evidence="3 4">UAMH7299</strain>
    </source>
</reference>
<comment type="caution">
    <text evidence="3">The sequence shown here is derived from an EMBL/GenBank/DDBJ whole genome shotgun (WGS) entry which is preliminary data.</text>
</comment>
<dbReference type="Pfam" id="PF01546">
    <property type="entry name" value="Peptidase_M20"/>
    <property type="match status" value="1"/>
</dbReference>
<evidence type="ECO:0000256" key="1">
    <source>
        <dbReference type="ARBA" id="ARBA00006247"/>
    </source>
</evidence>
<dbReference type="GO" id="GO:0016813">
    <property type="term" value="F:hydrolase activity, acting on carbon-nitrogen (but not peptide) bonds, in linear amidines"/>
    <property type="evidence" value="ECO:0007669"/>
    <property type="project" value="InterPro"/>
</dbReference>
<organism evidence="3 4">
    <name type="scientific">Polytolypa hystricis (strain UAMH7299)</name>
    <dbReference type="NCBI Taxonomy" id="1447883"/>
    <lineage>
        <taxon>Eukaryota</taxon>
        <taxon>Fungi</taxon>
        <taxon>Dikarya</taxon>
        <taxon>Ascomycota</taxon>
        <taxon>Pezizomycotina</taxon>
        <taxon>Eurotiomycetes</taxon>
        <taxon>Eurotiomycetidae</taxon>
        <taxon>Onygenales</taxon>
        <taxon>Onygenales incertae sedis</taxon>
        <taxon>Polytolypa</taxon>
    </lineage>
</organism>
<name>A0A2B7Z1C1_POLH7</name>
<keyword evidence="4" id="KW-1185">Reference proteome</keyword>
<dbReference type="NCBIfam" id="TIGR01879">
    <property type="entry name" value="hydantase"/>
    <property type="match status" value="1"/>
</dbReference>
<dbReference type="SUPFAM" id="SSF53187">
    <property type="entry name" value="Zn-dependent exopeptidases"/>
    <property type="match status" value="1"/>
</dbReference>
<dbReference type="InterPro" id="IPR002933">
    <property type="entry name" value="Peptidase_M20"/>
</dbReference>
<dbReference type="PANTHER" id="PTHR32494">
    <property type="entry name" value="ALLANTOATE DEIMINASE-RELATED"/>
    <property type="match status" value="1"/>
</dbReference>
<dbReference type="Gene3D" id="3.30.70.360">
    <property type="match status" value="1"/>
</dbReference>
<dbReference type="SUPFAM" id="SSF55031">
    <property type="entry name" value="Bacterial exopeptidase dimerisation domain"/>
    <property type="match status" value="1"/>
</dbReference>
<accession>A0A2B7Z1C1</accession>
<evidence type="ECO:0000256" key="2">
    <source>
        <dbReference type="ARBA" id="ARBA00022801"/>
    </source>
</evidence>